<reference evidence="2 3" key="1">
    <citation type="submission" date="2020-07" db="EMBL/GenBank/DDBJ databases">
        <title>Comparative genomics of pyrophilous fungi reveals a link between fire events and developmental genes.</title>
        <authorList>
            <consortium name="DOE Joint Genome Institute"/>
            <person name="Steindorff A.S."/>
            <person name="Carver A."/>
            <person name="Calhoun S."/>
            <person name="Stillman K."/>
            <person name="Liu H."/>
            <person name="Lipzen A."/>
            <person name="Pangilinan J."/>
            <person name="Labutti K."/>
            <person name="Bruns T.D."/>
            <person name="Grigoriev I.V."/>
        </authorList>
    </citation>
    <scope>NUCLEOTIDE SEQUENCE [LARGE SCALE GENOMIC DNA]</scope>
    <source>
        <strain evidence="2 3">CBS 144469</strain>
    </source>
</reference>
<feature type="non-terminal residue" evidence="2">
    <location>
        <position position="342"/>
    </location>
</feature>
<proteinExistence type="predicted"/>
<dbReference type="Proteomes" id="UP000521943">
    <property type="component" value="Unassembled WGS sequence"/>
</dbReference>
<comment type="caution">
    <text evidence="2">The sequence shown here is derived from an EMBL/GenBank/DDBJ whole genome shotgun (WGS) entry which is preliminary data.</text>
</comment>
<feature type="region of interest" description="Disordered" evidence="1">
    <location>
        <begin position="1"/>
        <end position="74"/>
    </location>
</feature>
<evidence type="ECO:0000256" key="1">
    <source>
        <dbReference type="SAM" id="MobiDB-lite"/>
    </source>
</evidence>
<feature type="compositionally biased region" description="Basic and acidic residues" evidence="1">
    <location>
        <begin position="47"/>
        <end position="60"/>
    </location>
</feature>
<evidence type="ECO:0000313" key="2">
    <source>
        <dbReference type="EMBL" id="KAF6751957.1"/>
    </source>
</evidence>
<accession>A0A8H6HT76</accession>
<gene>
    <name evidence="2" type="ORF">DFP72DRAFT_1047361</name>
</gene>
<dbReference type="EMBL" id="JACGCI010000046">
    <property type="protein sequence ID" value="KAF6751957.1"/>
    <property type="molecule type" value="Genomic_DNA"/>
</dbReference>
<keyword evidence="3" id="KW-1185">Reference proteome</keyword>
<feature type="compositionally biased region" description="Low complexity" evidence="1">
    <location>
        <begin position="15"/>
        <end position="34"/>
    </location>
</feature>
<name>A0A8H6HT76_9AGAR</name>
<protein>
    <submittedName>
        <fullName evidence="2">Uncharacterized protein</fullName>
    </submittedName>
</protein>
<organism evidence="2 3">
    <name type="scientific">Ephemerocybe angulata</name>
    <dbReference type="NCBI Taxonomy" id="980116"/>
    <lineage>
        <taxon>Eukaryota</taxon>
        <taxon>Fungi</taxon>
        <taxon>Dikarya</taxon>
        <taxon>Basidiomycota</taxon>
        <taxon>Agaricomycotina</taxon>
        <taxon>Agaricomycetes</taxon>
        <taxon>Agaricomycetidae</taxon>
        <taxon>Agaricales</taxon>
        <taxon>Agaricineae</taxon>
        <taxon>Psathyrellaceae</taxon>
        <taxon>Ephemerocybe</taxon>
    </lineage>
</organism>
<sequence>MPPKSTKTASKKAKPAPAKAAPKKSTTVAKAVASDETGAATRSSKRGRADSVVEVEEMRSKRAKGAEALSEDKEVALPSKELEKPRELDEATKKQLNTFKFILADHTLRTMGAIMDAIAFGKTRPDTVREMLEAILEELKTRALAGKSIEKDIAAIEEVDEKYEEGEYDSDPDGYDKDVRRRPNRVQDMVGRLTKMYLKDIIKSLGTYSRGGTNKEMAAEVVGILEYKAKNKSKLVREYRIVKECMDPATAAVGTNLAWTVVTTKTVKTKTEINATATKKAAPAEPTRLAKRCRDAADSGDRIGASLTIWRPTDLSVRRLIFTPTSVAFPHSVSVRLVLVSR</sequence>
<dbReference type="OrthoDB" id="3044400at2759"/>
<evidence type="ECO:0000313" key="3">
    <source>
        <dbReference type="Proteomes" id="UP000521943"/>
    </source>
</evidence>
<dbReference type="AlphaFoldDB" id="A0A8H6HT76"/>